<name>A0A6L9MPX4_9ALTE</name>
<feature type="domain" description="Peptidase M24" evidence="1">
    <location>
        <begin position="242"/>
        <end position="481"/>
    </location>
</feature>
<comment type="caution">
    <text evidence="2">The sequence shown here is derived from an EMBL/GenBank/DDBJ whole genome shotgun (WGS) entry which is preliminary data.</text>
</comment>
<evidence type="ECO:0000313" key="2">
    <source>
        <dbReference type="EMBL" id="NDW19931.1"/>
    </source>
</evidence>
<dbReference type="AlphaFoldDB" id="A0A6L9MPX4"/>
<evidence type="ECO:0000313" key="3">
    <source>
        <dbReference type="Proteomes" id="UP000478837"/>
    </source>
</evidence>
<dbReference type="PANTHER" id="PTHR46112">
    <property type="entry name" value="AMINOPEPTIDASE"/>
    <property type="match status" value="1"/>
</dbReference>
<proteinExistence type="predicted"/>
<dbReference type="Gene3D" id="3.90.230.10">
    <property type="entry name" value="Creatinase/methionine aminopeptidase superfamily"/>
    <property type="match status" value="1"/>
</dbReference>
<dbReference type="SUPFAM" id="SSF55920">
    <property type="entry name" value="Creatinase/aminopeptidase"/>
    <property type="match status" value="1"/>
</dbReference>
<protein>
    <submittedName>
        <fullName evidence="2">M24 family metallopeptidase</fullName>
    </submittedName>
</protein>
<dbReference type="PANTHER" id="PTHR46112:SF8">
    <property type="entry name" value="CYTOPLASMIC PEPTIDASE PEPQ-RELATED"/>
    <property type="match status" value="1"/>
</dbReference>
<accession>A0A6L9MPX4</accession>
<gene>
    <name evidence="2" type="ORF">GTW09_00090</name>
</gene>
<reference evidence="2 3" key="1">
    <citation type="submission" date="2020-01" db="EMBL/GenBank/DDBJ databases">
        <title>Genomes of bacteria type strains.</title>
        <authorList>
            <person name="Chen J."/>
            <person name="Zhu S."/>
            <person name="Yang J."/>
        </authorList>
    </citation>
    <scope>NUCLEOTIDE SEQUENCE [LARGE SCALE GENOMIC DNA]</scope>
    <source>
        <strain evidence="2 3">LMG 22958</strain>
    </source>
</reference>
<sequence length="498" mass="54744">MFLSQIVVVGVSAFNAQVALANVDSDLSQSSRQPLTEPLETTANTENRIPDLKTINEYIAYFNSPSPWGEIRKKRIKTLLPLAMKNADLRYWLIVCRENNNDPLANHVGCENAGDTAVILFSLEEDVAEEAPPKSANAISSRIFSPTSESTALKELGTFDYVVDVAKGESAVNAAATWMAKQPIKGRVGINSFTVNPLADGLSHSQYLMLEKAFKNRDVSLVSAEDVIYYWLARKLPEEVDIMEKAAAITSRWEYEAYQMVKPGITTDKDIAGFLKQKMAEAGVTDGWAESQNPAVNSGPDRGHSHPTERVIQGGDVIQIDFGIRVFEQWVTDVQRFAYVLNTDEQAAPQFMQHAWESAIAGRNAAFNTMKPGVSGNEVHKAQLAVMQKNGSLPVMWSTGHPVGYVAHDVGPNLGVRPASDKLLDTHMTFAFDGFFSWPYNPDEGDKATEVETDSHSAGNEKTNVQKTKTISVEDMVVITEQGARFLTAPQTSLVLIK</sequence>
<keyword evidence="3" id="KW-1185">Reference proteome</keyword>
<organism evidence="2 3">
    <name type="scientific">Alteromonas hispanica</name>
    <dbReference type="NCBI Taxonomy" id="315421"/>
    <lineage>
        <taxon>Bacteria</taxon>
        <taxon>Pseudomonadati</taxon>
        <taxon>Pseudomonadota</taxon>
        <taxon>Gammaproteobacteria</taxon>
        <taxon>Alteromonadales</taxon>
        <taxon>Alteromonadaceae</taxon>
        <taxon>Alteromonas/Salinimonas group</taxon>
        <taxon>Alteromonas</taxon>
    </lineage>
</organism>
<dbReference type="InterPro" id="IPR050659">
    <property type="entry name" value="Peptidase_M24B"/>
</dbReference>
<evidence type="ECO:0000259" key="1">
    <source>
        <dbReference type="Pfam" id="PF00557"/>
    </source>
</evidence>
<dbReference type="InterPro" id="IPR036005">
    <property type="entry name" value="Creatinase/aminopeptidase-like"/>
</dbReference>
<dbReference type="Pfam" id="PF00557">
    <property type="entry name" value="Peptidase_M24"/>
    <property type="match status" value="1"/>
</dbReference>
<dbReference type="InterPro" id="IPR000994">
    <property type="entry name" value="Pept_M24"/>
</dbReference>
<dbReference type="CDD" id="cd01066">
    <property type="entry name" value="APP_MetAP"/>
    <property type="match status" value="1"/>
</dbReference>
<dbReference type="EMBL" id="JAAAWP010000001">
    <property type="protein sequence ID" value="NDW19931.1"/>
    <property type="molecule type" value="Genomic_DNA"/>
</dbReference>
<dbReference type="Proteomes" id="UP000478837">
    <property type="component" value="Unassembled WGS sequence"/>
</dbReference>